<dbReference type="STRING" id="1257118.L8GJF5"/>
<feature type="non-terminal residue" evidence="5">
    <location>
        <position position="1"/>
    </location>
</feature>
<dbReference type="OrthoDB" id="198977at2759"/>
<dbReference type="Proteomes" id="UP000011083">
    <property type="component" value="Unassembled WGS sequence"/>
</dbReference>
<dbReference type="Gene3D" id="1.25.10.10">
    <property type="entry name" value="Leucine-rich Repeat Variant"/>
    <property type="match status" value="1"/>
</dbReference>
<keyword evidence="2" id="KW-0333">Golgi apparatus</keyword>
<sequence>MTSWLGRMSGILAPLPDASLLAGVQQLTARLRAATTPDERCRVVKTLRTHAHSRATHEELGKAIPELVDVLKLERSNLDAVCDALETLYLICKPENEGAAGYVELYNAGQFVEEEGYVGVLLALLEEKESYVRLNTAQLLTTLIQQKASTLQEYILRAQMGVSRLMDLLVDHRESVRNEGLLLLTHLAHSNQEIQKIVAFEGAFEKLFFVIDAEGAAEGGIVVQDALNLMNALIAGNVSNQNYFRETSCIQRLPPLLRLGQTDQWFLTEERAAILLLALDTISLLVSAHNPNTSTNQTAIRKHGLLDLVMHLALSRINSPAVRSRALRTLGNVMKDSSDNRNAFMSKVVETEDGGQKQPALHRLLVILLNSRDVSERLGSLYAFKSYLHENEEGQIALASTLRPSPIADGDEDSVESFSIGRRLLHGLIVEGALNGDGFSGWFAGCVLSYIVADSPTCKKLMLDIPLEIPRSDQPIVSLLAKIGHAIIDVYTSPKGDTLVLVALLRLLCMWVHDYSPAVKAFFQNAKHLPF</sequence>
<dbReference type="GO" id="GO:0012507">
    <property type="term" value="C:ER to Golgi transport vesicle membrane"/>
    <property type="evidence" value="ECO:0007669"/>
    <property type="project" value="TreeGrafter"/>
</dbReference>
<evidence type="ECO:0000259" key="4">
    <source>
        <dbReference type="Pfam" id="PF04869"/>
    </source>
</evidence>
<dbReference type="SUPFAM" id="SSF48371">
    <property type="entry name" value="ARM repeat"/>
    <property type="match status" value="2"/>
</dbReference>
<dbReference type="InterPro" id="IPR000225">
    <property type="entry name" value="Armadillo"/>
</dbReference>
<dbReference type="KEGG" id="acan:ACA1_021690"/>
<dbReference type="Pfam" id="PF04869">
    <property type="entry name" value="Uso1_p115_head"/>
    <property type="match status" value="1"/>
</dbReference>
<proteinExistence type="predicted"/>
<organism evidence="5 6">
    <name type="scientific">Acanthamoeba castellanii (strain ATCC 30010 / Neff)</name>
    <dbReference type="NCBI Taxonomy" id="1257118"/>
    <lineage>
        <taxon>Eukaryota</taxon>
        <taxon>Amoebozoa</taxon>
        <taxon>Discosea</taxon>
        <taxon>Longamoebia</taxon>
        <taxon>Centramoebida</taxon>
        <taxon>Acanthamoebidae</taxon>
        <taxon>Acanthamoeba</taxon>
    </lineage>
</organism>
<evidence type="ECO:0000256" key="2">
    <source>
        <dbReference type="ARBA" id="ARBA00023034"/>
    </source>
</evidence>
<dbReference type="PANTHER" id="PTHR10013">
    <property type="entry name" value="GENERAL VESICULAR TRANSPORT FACTOR P115"/>
    <property type="match status" value="1"/>
</dbReference>
<accession>L8GJF5</accession>
<name>L8GJF5_ACACF</name>
<dbReference type="VEuPathDB" id="AmoebaDB:ACA1_021690"/>
<evidence type="ECO:0000313" key="5">
    <source>
        <dbReference type="EMBL" id="ELR13132.1"/>
    </source>
</evidence>
<dbReference type="EMBL" id="KB008102">
    <property type="protein sequence ID" value="ELR13132.1"/>
    <property type="molecule type" value="Genomic_DNA"/>
</dbReference>
<dbReference type="GO" id="GO:0005795">
    <property type="term" value="C:Golgi stack"/>
    <property type="evidence" value="ECO:0007669"/>
    <property type="project" value="TreeGrafter"/>
</dbReference>
<dbReference type="GO" id="GO:0048211">
    <property type="term" value="P:Golgi vesicle docking"/>
    <property type="evidence" value="ECO:0007669"/>
    <property type="project" value="TreeGrafter"/>
</dbReference>
<dbReference type="AlphaFoldDB" id="L8GJF5"/>
<reference evidence="5 6" key="1">
    <citation type="journal article" date="2013" name="Genome Biol.">
        <title>Genome of Acanthamoeba castellanii highlights extensive lateral gene transfer and early evolution of tyrosine kinase signaling.</title>
        <authorList>
            <person name="Clarke M."/>
            <person name="Lohan A.J."/>
            <person name="Liu B."/>
            <person name="Lagkouvardos I."/>
            <person name="Roy S."/>
            <person name="Zafar N."/>
            <person name="Bertelli C."/>
            <person name="Schilde C."/>
            <person name="Kianianmomeni A."/>
            <person name="Burglin T.R."/>
            <person name="Frech C."/>
            <person name="Turcotte B."/>
            <person name="Kopec K.O."/>
            <person name="Synnott J.M."/>
            <person name="Choo C."/>
            <person name="Paponov I."/>
            <person name="Finkler A."/>
            <person name="Soon Heng Tan C."/>
            <person name="Hutchins A.P."/>
            <person name="Weinmeier T."/>
            <person name="Rattei T."/>
            <person name="Chu J.S."/>
            <person name="Gimenez G."/>
            <person name="Irimia M."/>
            <person name="Rigden D.J."/>
            <person name="Fitzpatrick D.A."/>
            <person name="Lorenzo-Morales J."/>
            <person name="Bateman A."/>
            <person name="Chiu C.H."/>
            <person name="Tang P."/>
            <person name="Hegemann P."/>
            <person name="Fromm H."/>
            <person name="Raoult D."/>
            <person name="Greub G."/>
            <person name="Miranda-Saavedra D."/>
            <person name="Chen N."/>
            <person name="Nash P."/>
            <person name="Ginger M.L."/>
            <person name="Horn M."/>
            <person name="Schaap P."/>
            <person name="Caler L."/>
            <person name="Loftus B."/>
        </authorList>
    </citation>
    <scope>NUCLEOTIDE SEQUENCE [LARGE SCALE GENOMIC DNA]</scope>
    <source>
        <strain evidence="5 6">Neff</strain>
    </source>
</reference>
<dbReference type="InterPro" id="IPR011989">
    <property type="entry name" value="ARM-like"/>
</dbReference>
<dbReference type="RefSeq" id="XP_004335145.1">
    <property type="nucleotide sequence ID" value="XM_004335097.1"/>
</dbReference>
<keyword evidence="6" id="KW-1185">Reference proteome</keyword>
<feature type="domain" description="Vesicle tethering protein Uso1/P115-like head" evidence="4">
    <location>
        <begin position="357"/>
        <end position="529"/>
    </location>
</feature>
<dbReference type="GeneID" id="14913667"/>
<dbReference type="PANTHER" id="PTHR10013:SF0">
    <property type="entry name" value="GENERAL VESICULAR TRANSPORT FACTOR P115"/>
    <property type="match status" value="1"/>
</dbReference>
<keyword evidence="3" id="KW-0175">Coiled coil</keyword>
<dbReference type="GO" id="GO:0048280">
    <property type="term" value="P:vesicle fusion with Golgi apparatus"/>
    <property type="evidence" value="ECO:0007669"/>
    <property type="project" value="InterPro"/>
</dbReference>
<protein>
    <submittedName>
        <fullName evidence="5">Vesicle docking family protein</fullName>
    </submittedName>
</protein>
<evidence type="ECO:0000256" key="3">
    <source>
        <dbReference type="ARBA" id="ARBA00023054"/>
    </source>
</evidence>
<dbReference type="GO" id="GO:0006888">
    <property type="term" value="P:endoplasmic reticulum to Golgi vesicle-mediated transport"/>
    <property type="evidence" value="ECO:0007669"/>
    <property type="project" value="TreeGrafter"/>
</dbReference>
<evidence type="ECO:0000256" key="1">
    <source>
        <dbReference type="ARBA" id="ARBA00004555"/>
    </source>
</evidence>
<dbReference type="GO" id="GO:0006886">
    <property type="term" value="P:intracellular protein transport"/>
    <property type="evidence" value="ECO:0007669"/>
    <property type="project" value="InterPro"/>
</dbReference>
<gene>
    <name evidence="5" type="ORF">ACA1_021690</name>
</gene>
<dbReference type="GO" id="GO:0005783">
    <property type="term" value="C:endoplasmic reticulum"/>
    <property type="evidence" value="ECO:0007669"/>
    <property type="project" value="TreeGrafter"/>
</dbReference>
<evidence type="ECO:0000313" key="6">
    <source>
        <dbReference type="Proteomes" id="UP000011083"/>
    </source>
</evidence>
<dbReference type="SMART" id="SM00185">
    <property type="entry name" value="ARM"/>
    <property type="match status" value="4"/>
</dbReference>
<comment type="subcellular location">
    <subcellularLocation>
        <location evidence="1">Golgi apparatus</location>
    </subcellularLocation>
</comment>
<dbReference type="InterPro" id="IPR016024">
    <property type="entry name" value="ARM-type_fold"/>
</dbReference>
<dbReference type="GO" id="GO:0000139">
    <property type="term" value="C:Golgi membrane"/>
    <property type="evidence" value="ECO:0007669"/>
    <property type="project" value="InterPro"/>
</dbReference>
<dbReference type="InterPro" id="IPR006953">
    <property type="entry name" value="Vesicle_Uso1_P115_head"/>
</dbReference>
<dbReference type="OMA" id="ICKPENE"/>
<dbReference type="InterPro" id="IPR024095">
    <property type="entry name" value="Vesicle_P115"/>
</dbReference>